<dbReference type="PANTHER" id="PTHR12561:SF3">
    <property type="entry name" value="LIPOYLTRANSFERASE 1, MITOCHONDRIAL"/>
    <property type="match status" value="1"/>
</dbReference>
<dbReference type="SUPFAM" id="SSF82649">
    <property type="entry name" value="SufE/NifU"/>
    <property type="match status" value="1"/>
</dbReference>
<dbReference type="GO" id="GO:0016979">
    <property type="term" value="F:lipoate-protein ligase activity"/>
    <property type="evidence" value="ECO:0007669"/>
    <property type="project" value="UniProtKB-EC"/>
</dbReference>
<dbReference type="AlphaFoldDB" id="A0A1M7IRJ5"/>
<dbReference type="InterPro" id="IPR004143">
    <property type="entry name" value="BPL_LPL_catalytic"/>
</dbReference>
<keyword evidence="6" id="KW-0067">ATP-binding</keyword>
<reference evidence="10" key="1">
    <citation type="submission" date="2016-11" db="EMBL/GenBank/DDBJ databases">
        <authorList>
            <person name="Varghese N."/>
            <person name="Submissions S."/>
        </authorList>
    </citation>
    <scope>NUCLEOTIDE SEQUENCE [LARGE SCALE GENOMIC DNA]</scope>
    <source>
        <strain evidence="10">DSM 18802</strain>
    </source>
</reference>
<dbReference type="EC" id="6.3.1.20" evidence="3"/>
<keyword evidence="4 9" id="KW-0436">Ligase</keyword>
<evidence type="ECO:0000256" key="3">
    <source>
        <dbReference type="ARBA" id="ARBA00012367"/>
    </source>
</evidence>
<dbReference type="Pfam" id="PF21948">
    <property type="entry name" value="LplA-B_cat"/>
    <property type="match status" value="1"/>
</dbReference>
<dbReference type="Proteomes" id="UP000184375">
    <property type="component" value="Unassembled WGS sequence"/>
</dbReference>
<dbReference type="STRING" id="447595.SAMN05660826_01008"/>
<evidence type="ECO:0000259" key="8">
    <source>
        <dbReference type="PROSITE" id="PS51733"/>
    </source>
</evidence>
<organism evidence="9 10">
    <name type="scientific">Caldanaerovirga acetigignens</name>
    <dbReference type="NCBI Taxonomy" id="447595"/>
    <lineage>
        <taxon>Bacteria</taxon>
        <taxon>Bacillati</taxon>
        <taxon>Bacillota</taxon>
        <taxon>Clostridia</taxon>
        <taxon>Thermosediminibacterales</taxon>
        <taxon>Thermosediminibacteraceae</taxon>
        <taxon>Caldanaerovirga</taxon>
    </lineage>
</organism>
<evidence type="ECO:0000313" key="10">
    <source>
        <dbReference type="Proteomes" id="UP000184375"/>
    </source>
</evidence>
<dbReference type="InterPro" id="IPR045864">
    <property type="entry name" value="aa-tRNA-synth_II/BPL/LPL"/>
</dbReference>
<evidence type="ECO:0000256" key="6">
    <source>
        <dbReference type="ARBA" id="ARBA00022840"/>
    </source>
</evidence>
<dbReference type="GO" id="GO:0005524">
    <property type="term" value="F:ATP binding"/>
    <property type="evidence" value="ECO:0007669"/>
    <property type="project" value="UniProtKB-KW"/>
</dbReference>
<dbReference type="FunFam" id="3.30.930.10:FF:000072">
    <property type="entry name" value="Lipoate--protein ligase"/>
    <property type="match status" value="1"/>
</dbReference>
<dbReference type="InterPro" id="IPR019491">
    <property type="entry name" value="Lipoate_protein_ligase_C"/>
</dbReference>
<dbReference type="CDD" id="cd16443">
    <property type="entry name" value="LplA"/>
    <property type="match status" value="1"/>
</dbReference>
<sequence length="348" mass="39948">MDKRKQESFAAGVNREVIEEGEKMLYIYNKSTNPYFNLAAEEYLLKEFEEEIFMLWRNGPSVIIGKNQNALAEIDLDYVKKNNIPVVRRLSGGGAVFHDLGNLNFTFIVNEDISNFADFKKFTEPIIEVLKNLSVNAEFSGRNDITIDGKKISGNAQYCYKNRILHHGTLLFSASIKDLSSALKPKSLKFEDKAVKSVEKRVTNISEHLKKPLSIEEFIDLIMDHVKGTKEGKVYEFTPEDIKKIEKLVEEKYGTWEWNFGESPKYKFKNERRFSAGTVEVNMNVEKGRIEDIKFYGDFFGRRDVSEVEMLLSGVRHEEGEIKKALSKINIGDYFAGISVEELVSLLF</sequence>
<comment type="catalytic activity">
    <reaction evidence="7">
        <text>L-lysyl-[lipoyl-carrier protein] + (R)-lipoate + ATP = N(6)-[(R)-lipoyl]-L-lysyl-[lipoyl-carrier protein] + AMP + diphosphate + H(+)</text>
        <dbReference type="Rhea" id="RHEA:49288"/>
        <dbReference type="Rhea" id="RHEA-COMP:10500"/>
        <dbReference type="Rhea" id="RHEA-COMP:10502"/>
        <dbReference type="ChEBI" id="CHEBI:15378"/>
        <dbReference type="ChEBI" id="CHEBI:29969"/>
        <dbReference type="ChEBI" id="CHEBI:30616"/>
        <dbReference type="ChEBI" id="CHEBI:33019"/>
        <dbReference type="ChEBI" id="CHEBI:83088"/>
        <dbReference type="ChEBI" id="CHEBI:83099"/>
        <dbReference type="ChEBI" id="CHEBI:456215"/>
        <dbReference type="EC" id="6.3.1.20"/>
    </reaction>
</comment>
<evidence type="ECO:0000256" key="5">
    <source>
        <dbReference type="ARBA" id="ARBA00022741"/>
    </source>
</evidence>
<gene>
    <name evidence="9" type="ORF">SAMN05660826_01008</name>
</gene>
<evidence type="ECO:0000256" key="2">
    <source>
        <dbReference type="ARBA" id="ARBA00005124"/>
    </source>
</evidence>
<dbReference type="SUPFAM" id="SSF55681">
    <property type="entry name" value="Class II aaRS and biotin synthetases"/>
    <property type="match status" value="1"/>
</dbReference>
<comment type="pathway">
    <text evidence="2">Protein modification; protein lipoylation via exogenous pathway; protein N(6)-(lipoyl)lysine from lipoate: step 1/2.</text>
</comment>
<keyword evidence="5" id="KW-0547">Nucleotide-binding</keyword>
<dbReference type="Gene3D" id="3.30.930.10">
    <property type="entry name" value="Bira Bifunctional Protein, Domain 2"/>
    <property type="match status" value="1"/>
</dbReference>
<evidence type="ECO:0000313" key="9">
    <source>
        <dbReference type="EMBL" id="SHM43340.1"/>
    </source>
</evidence>
<dbReference type="Pfam" id="PF10437">
    <property type="entry name" value="Lip_prot_lig_C"/>
    <property type="match status" value="1"/>
</dbReference>
<feature type="domain" description="BPL/LPL catalytic" evidence="8">
    <location>
        <begin position="47"/>
        <end position="234"/>
    </location>
</feature>
<evidence type="ECO:0000256" key="4">
    <source>
        <dbReference type="ARBA" id="ARBA00022598"/>
    </source>
</evidence>
<accession>A0A1M7IRJ5</accession>
<dbReference type="UniPathway" id="UPA00537">
    <property type="reaction ID" value="UER00594"/>
</dbReference>
<dbReference type="GO" id="GO:0017118">
    <property type="term" value="F:lipoyltransferase activity"/>
    <property type="evidence" value="ECO:0007669"/>
    <property type="project" value="TreeGrafter"/>
</dbReference>
<evidence type="ECO:0000256" key="1">
    <source>
        <dbReference type="ARBA" id="ARBA00005085"/>
    </source>
</evidence>
<proteinExistence type="predicted"/>
<dbReference type="NCBIfam" id="TIGR00545">
    <property type="entry name" value="lipoyltrans"/>
    <property type="match status" value="1"/>
</dbReference>
<dbReference type="InterPro" id="IPR004562">
    <property type="entry name" value="LipoylTrfase_LipoateP_Ligase"/>
</dbReference>
<name>A0A1M7IRJ5_9FIRM</name>
<dbReference type="EMBL" id="FRCR01000005">
    <property type="protein sequence ID" value="SHM43340.1"/>
    <property type="molecule type" value="Genomic_DNA"/>
</dbReference>
<dbReference type="Gene3D" id="3.30.390.50">
    <property type="entry name" value="CO dehydrogenase flavoprotein, C-terminal domain"/>
    <property type="match status" value="1"/>
</dbReference>
<evidence type="ECO:0000256" key="7">
    <source>
        <dbReference type="ARBA" id="ARBA00048037"/>
    </source>
</evidence>
<dbReference type="PROSITE" id="PS51733">
    <property type="entry name" value="BPL_LPL_CATALYTIC"/>
    <property type="match status" value="1"/>
</dbReference>
<keyword evidence="10" id="KW-1185">Reference proteome</keyword>
<dbReference type="PANTHER" id="PTHR12561">
    <property type="entry name" value="LIPOATE-PROTEIN LIGASE"/>
    <property type="match status" value="1"/>
</dbReference>
<dbReference type="GO" id="GO:0005737">
    <property type="term" value="C:cytoplasm"/>
    <property type="evidence" value="ECO:0007669"/>
    <property type="project" value="TreeGrafter"/>
</dbReference>
<dbReference type="GO" id="GO:0009249">
    <property type="term" value="P:protein lipoylation"/>
    <property type="evidence" value="ECO:0007669"/>
    <property type="project" value="InterPro"/>
</dbReference>
<protein>
    <recommendedName>
        <fullName evidence="3">lipoate--protein ligase</fullName>
        <ecNumber evidence="3">6.3.1.20</ecNumber>
    </recommendedName>
</protein>
<comment type="pathway">
    <text evidence="1">Protein modification; protein lipoylation via exogenous pathway; protein N(6)-(lipoyl)lysine from lipoate: step 2/2.</text>
</comment>